<dbReference type="InterPro" id="IPR055768">
    <property type="entry name" value="DUF7344"/>
</dbReference>
<comment type="caution">
    <text evidence="2">The sequence shown here is derived from an EMBL/GenBank/DDBJ whole genome shotgun (WGS) entry which is preliminary data.</text>
</comment>
<name>A0AAV3UIM0_9EURY</name>
<accession>A0AAV3UIM0</accession>
<proteinExistence type="predicted"/>
<gene>
    <name evidence="2" type="ORF">GCM10025751_28080</name>
</gene>
<reference evidence="2 3" key="1">
    <citation type="journal article" date="2019" name="Int. J. Syst. Evol. Microbiol.">
        <title>The Global Catalogue of Microorganisms (GCM) 10K type strain sequencing project: providing services to taxonomists for standard genome sequencing and annotation.</title>
        <authorList>
            <consortium name="The Broad Institute Genomics Platform"/>
            <consortium name="The Broad Institute Genome Sequencing Center for Infectious Disease"/>
            <person name="Wu L."/>
            <person name="Ma J."/>
        </authorList>
    </citation>
    <scope>NUCLEOTIDE SEQUENCE [LARGE SCALE GENOMIC DNA]</scope>
    <source>
        <strain evidence="2 3">JCM 17504</strain>
    </source>
</reference>
<dbReference type="Pfam" id="PF24035">
    <property type="entry name" value="DUF7344"/>
    <property type="match status" value="1"/>
</dbReference>
<evidence type="ECO:0000313" key="2">
    <source>
        <dbReference type="EMBL" id="GAA5052150.1"/>
    </source>
</evidence>
<organism evidence="2 3">
    <name type="scientific">Haladaptatus pallidirubidus</name>
    <dbReference type="NCBI Taxonomy" id="1008152"/>
    <lineage>
        <taxon>Archaea</taxon>
        <taxon>Methanobacteriati</taxon>
        <taxon>Methanobacteriota</taxon>
        <taxon>Stenosarchaea group</taxon>
        <taxon>Halobacteria</taxon>
        <taxon>Halobacteriales</taxon>
        <taxon>Haladaptataceae</taxon>
        <taxon>Haladaptatus</taxon>
    </lineage>
</organism>
<keyword evidence="3" id="KW-1185">Reference proteome</keyword>
<sequence length="335" mass="37263">MTNEERKQTLTAIHHVHLPKLDTAGLIRQNTTDTTVELTNHPAYQDVDILAAITDNVSAESASLDVLFRALADARRRTILDVLSHQYHPIKLQTLAHDIASTQRGGPPEDVEQVLQSLQHVHLPHLQEAGLIEYNTDEETVVYEGHPLLRVPWMHSELGSNFRATLTDTPKDADIWTIDGREKTVSCGQSLCEEADEELFLMFTATGLLEAGCFSRIKQAADRGVDVYLGTADPTVEGFVREHAPEVTLWEPQTNWLNLPVDGENVGRLVFADREAVMIGTLGEKSDAGVHKEQAIFAEGADNTLVILLQQMIRSQFAKLDDQTEDHDSESQSLF</sequence>
<dbReference type="Gene3D" id="1.10.10.10">
    <property type="entry name" value="Winged helix-like DNA-binding domain superfamily/Winged helix DNA-binding domain"/>
    <property type="match status" value="1"/>
</dbReference>
<dbReference type="AlphaFoldDB" id="A0AAV3UIM0"/>
<protein>
    <recommendedName>
        <fullName evidence="1">DUF7344 domain-containing protein</fullName>
    </recommendedName>
</protein>
<evidence type="ECO:0000313" key="3">
    <source>
        <dbReference type="Proteomes" id="UP001501729"/>
    </source>
</evidence>
<dbReference type="RefSeq" id="WP_390184858.1">
    <property type="nucleotide sequence ID" value="NZ_JBHMAI010000003.1"/>
</dbReference>
<dbReference type="InterPro" id="IPR036388">
    <property type="entry name" value="WH-like_DNA-bd_sf"/>
</dbReference>
<dbReference type="Proteomes" id="UP001501729">
    <property type="component" value="Unassembled WGS sequence"/>
</dbReference>
<feature type="domain" description="DUF7344" evidence="1">
    <location>
        <begin position="68"/>
        <end position="141"/>
    </location>
</feature>
<evidence type="ECO:0000259" key="1">
    <source>
        <dbReference type="Pfam" id="PF24035"/>
    </source>
</evidence>
<dbReference type="EMBL" id="BAABKX010000011">
    <property type="protein sequence ID" value="GAA5052150.1"/>
    <property type="molecule type" value="Genomic_DNA"/>
</dbReference>